<name>E9AWN7_LEIMU</name>
<feature type="region of interest" description="Disordered" evidence="1">
    <location>
        <begin position="1"/>
        <end position="21"/>
    </location>
</feature>
<dbReference type="PhylomeDB" id="E9AWN7"/>
<sequence>MGGEGRHRLSPGDTRSRGQRDADLFAHRQPSSGTGKHSLWCDLILVEAGFRPLEARNVVLVITRSKVLLRVVATGFALAIHLQDIVQVRHVVPAHAVELHVEVPSVASPEDHNHPGPEKWCAMATNRLYRVYPKERGRDSTSACAQLFQLITSLLPAHVQQASEESDLDDAVAWYERVDACSMLPYHLSEEVGLRELDSVSYSLPHLSSSASVTRSEAFHAEARPHPPTRRQARFALSLVGSCRGFRAPSELFDDIDMAMVPHLRQIYVVPSPSFWRLLKASSPSTPSHLLSHERWTPPRLHHNVSAEWASRSASLSSSTRQQHHTLRLTPESPSTFFAMAAPASRYQLHHSETRNQEPTHSSPAVGVGMGRREPSLTAGMCSLRPLTTRTPPFLSSPSARSSWRAAQRPVNLEYGPTTSG</sequence>
<keyword evidence="3" id="KW-1185">Reference proteome</keyword>
<feature type="region of interest" description="Disordered" evidence="1">
    <location>
        <begin position="349"/>
        <end position="421"/>
    </location>
</feature>
<dbReference type="GeneID" id="13448926"/>
<dbReference type="EMBL" id="FR799577">
    <property type="protein sequence ID" value="CBZ27373.1"/>
    <property type="molecule type" value="Genomic_DNA"/>
</dbReference>
<evidence type="ECO:0000256" key="1">
    <source>
        <dbReference type="SAM" id="MobiDB-lite"/>
    </source>
</evidence>
<dbReference type="Proteomes" id="UP000007259">
    <property type="component" value="Chromosome 24"/>
</dbReference>
<dbReference type="AlphaFoldDB" id="E9AWN7"/>
<organism evidence="2 3">
    <name type="scientific">Leishmania mexicana (strain MHOM/GT/2001/U1103)</name>
    <dbReference type="NCBI Taxonomy" id="929439"/>
    <lineage>
        <taxon>Eukaryota</taxon>
        <taxon>Discoba</taxon>
        <taxon>Euglenozoa</taxon>
        <taxon>Kinetoplastea</taxon>
        <taxon>Metakinetoplastina</taxon>
        <taxon>Trypanosomatida</taxon>
        <taxon>Trypanosomatidae</taxon>
        <taxon>Leishmaniinae</taxon>
        <taxon>Leishmania</taxon>
    </lineage>
</organism>
<dbReference type="VEuPathDB" id="TriTrypDB:LmxM.24.0470"/>
<dbReference type="OrthoDB" id="267578at2759"/>
<dbReference type="OMA" id="SHERWTP"/>
<evidence type="ECO:0000313" key="3">
    <source>
        <dbReference type="Proteomes" id="UP000007259"/>
    </source>
</evidence>
<dbReference type="KEGG" id="lmi:LMXM_24_0470"/>
<accession>E9AWN7</accession>
<feature type="compositionally biased region" description="Low complexity" evidence="1">
    <location>
        <begin position="392"/>
        <end position="410"/>
    </location>
</feature>
<evidence type="ECO:0000313" key="2">
    <source>
        <dbReference type="EMBL" id="CBZ27373.1"/>
    </source>
</evidence>
<protein>
    <submittedName>
        <fullName evidence="2">Uncharacterized protein</fullName>
    </submittedName>
</protein>
<reference evidence="2 3" key="1">
    <citation type="journal article" date="2011" name="Genome Res.">
        <title>Chromosome and gene copy number variation allow major structural change between species and strains of Leishmania.</title>
        <authorList>
            <person name="Rogers M.B."/>
            <person name="Hilley J.D."/>
            <person name="Dickens N.J."/>
            <person name="Wilkes J."/>
            <person name="Bates P.A."/>
            <person name="Depledge D.P."/>
            <person name="Harris D."/>
            <person name="Her Y."/>
            <person name="Herzyk P."/>
            <person name="Imamura H."/>
            <person name="Otto T.D."/>
            <person name="Sanders M."/>
            <person name="Seeger K."/>
            <person name="Dujardin J.C."/>
            <person name="Berriman M."/>
            <person name="Smith D.F."/>
            <person name="Hertz-Fowler C."/>
            <person name="Mottram J.C."/>
        </authorList>
    </citation>
    <scope>NUCLEOTIDE SEQUENCE [LARGE SCALE GENOMIC DNA]</scope>
    <source>
        <strain evidence="2 3">MHOM/GT/2001/U1103</strain>
    </source>
</reference>
<dbReference type="RefSeq" id="XP_003875859.1">
    <property type="nucleotide sequence ID" value="XM_003875810.1"/>
</dbReference>
<gene>
    <name evidence="2" type="ORF">LMXM_24_0470</name>
</gene>
<proteinExistence type="predicted"/>